<evidence type="ECO:0000256" key="1">
    <source>
        <dbReference type="ARBA" id="ARBA00023224"/>
    </source>
</evidence>
<dbReference type="CDD" id="cd06225">
    <property type="entry name" value="HAMP"/>
    <property type="match status" value="1"/>
</dbReference>
<keyword evidence="8" id="KW-1185">Reference proteome</keyword>
<proteinExistence type="inferred from homology"/>
<evidence type="ECO:0000313" key="8">
    <source>
        <dbReference type="Proteomes" id="UP000320055"/>
    </source>
</evidence>
<dbReference type="InterPro" id="IPR004089">
    <property type="entry name" value="MCPsignal_dom"/>
</dbReference>
<dbReference type="Proteomes" id="UP000320055">
    <property type="component" value="Unassembled WGS sequence"/>
</dbReference>
<dbReference type="Gene3D" id="1.10.287.950">
    <property type="entry name" value="Methyl-accepting chemotaxis protein"/>
    <property type="match status" value="1"/>
</dbReference>
<keyword evidence="4" id="KW-0175">Coiled coil</keyword>
<keyword evidence="1 3" id="KW-0807">Transducer</keyword>
<comment type="similarity">
    <text evidence="2">Belongs to the methyl-accepting chemotaxis (MCP) protein family.</text>
</comment>
<name>A0A563VTQ0_9CYAN</name>
<feature type="domain" description="HAMP" evidence="6">
    <location>
        <begin position="2"/>
        <end position="42"/>
    </location>
</feature>
<protein>
    <submittedName>
        <fullName evidence="7">Uncharacterized protein</fullName>
    </submittedName>
</protein>
<reference evidence="7 8" key="1">
    <citation type="submission" date="2019-01" db="EMBL/GenBank/DDBJ databases">
        <authorList>
            <person name="Brito A."/>
        </authorList>
    </citation>
    <scope>NUCLEOTIDE SEQUENCE [LARGE SCALE GENOMIC DNA]</scope>
    <source>
        <strain evidence="7">1</strain>
    </source>
</reference>
<dbReference type="SUPFAM" id="SSF58104">
    <property type="entry name" value="Methyl-accepting chemotaxis protein (MCP) signaling domain"/>
    <property type="match status" value="1"/>
</dbReference>
<evidence type="ECO:0000256" key="4">
    <source>
        <dbReference type="SAM" id="Coils"/>
    </source>
</evidence>
<dbReference type="PANTHER" id="PTHR32089">
    <property type="entry name" value="METHYL-ACCEPTING CHEMOTAXIS PROTEIN MCPB"/>
    <property type="match status" value="1"/>
</dbReference>
<dbReference type="InterPro" id="IPR003660">
    <property type="entry name" value="HAMP_dom"/>
</dbReference>
<evidence type="ECO:0000256" key="2">
    <source>
        <dbReference type="ARBA" id="ARBA00029447"/>
    </source>
</evidence>
<dbReference type="GO" id="GO:0007165">
    <property type="term" value="P:signal transduction"/>
    <property type="evidence" value="ECO:0007669"/>
    <property type="project" value="UniProtKB-KW"/>
</dbReference>
<gene>
    <name evidence="7" type="ORF">H1P_2880001</name>
</gene>
<evidence type="ECO:0000259" key="5">
    <source>
        <dbReference type="PROSITE" id="PS50111"/>
    </source>
</evidence>
<feature type="domain" description="Methyl-accepting transducer" evidence="5">
    <location>
        <begin position="47"/>
        <end position="283"/>
    </location>
</feature>
<evidence type="ECO:0000313" key="7">
    <source>
        <dbReference type="EMBL" id="VEP14778.1"/>
    </source>
</evidence>
<dbReference type="EMBL" id="CAACVJ010000210">
    <property type="protein sequence ID" value="VEP14778.1"/>
    <property type="molecule type" value="Genomic_DNA"/>
</dbReference>
<dbReference type="Pfam" id="PF00672">
    <property type="entry name" value="HAMP"/>
    <property type="match status" value="1"/>
</dbReference>
<dbReference type="PANTHER" id="PTHR32089:SF114">
    <property type="entry name" value="METHYL-ACCEPTING CHEMOTAXIS PROTEIN MCPB"/>
    <property type="match status" value="1"/>
</dbReference>
<evidence type="ECO:0000259" key="6">
    <source>
        <dbReference type="PROSITE" id="PS50885"/>
    </source>
</evidence>
<dbReference type="SMART" id="SM00283">
    <property type="entry name" value="MA"/>
    <property type="match status" value="1"/>
</dbReference>
<feature type="coiled-coil region" evidence="4">
    <location>
        <begin position="90"/>
        <end position="138"/>
    </location>
</feature>
<sequence>MQQVDRISQGDLTIRAKVTEDEIGTIADSYNATIYSLQKLVTQVKNAADQVEETAGNNQTIIEQLATDAIDQAQSIALTMQQIQRMTKSINQVSENASQAEHIVKQANNTILAGDTAMNQAVNQINALQTTVSETEQKAKLLGESSQEISQVVNSIGRFAAQTHLLALKASIEAARAGEQGKGFATIADEVRSLANQSATATTDIENIVARIQLETNELVSAMAQGTKQVSLGTELVKQTRQSLTQVTTASQEISQLIAGIAQSAQGQSTISQEVSKNIAQVAVSAQTNSQSATQVSLKIEQLLTLANRLQTDIDQFKT</sequence>
<dbReference type="PROSITE" id="PS50885">
    <property type="entry name" value="HAMP"/>
    <property type="match status" value="1"/>
</dbReference>
<evidence type="ECO:0000256" key="3">
    <source>
        <dbReference type="PROSITE-ProRule" id="PRU00284"/>
    </source>
</evidence>
<dbReference type="AlphaFoldDB" id="A0A563VTQ0"/>
<dbReference type="PROSITE" id="PS50111">
    <property type="entry name" value="CHEMOTAXIS_TRANSDUC_2"/>
    <property type="match status" value="1"/>
</dbReference>
<dbReference type="Pfam" id="PF00015">
    <property type="entry name" value="MCPsignal"/>
    <property type="match status" value="1"/>
</dbReference>
<organism evidence="7 8">
    <name type="scientific">Hyella patelloides LEGE 07179</name>
    <dbReference type="NCBI Taxonomy" id="945734"/>
    <lineage>
        <taxon>Bacteria</taxon>
        <taxon>Bacillati</taxon>
        <taxon>Cyanobacteriota</taxon>
        <taxon>Cyanophyceae</taxon>
        <taxon>Pleurocapsales</taxon>
        <taxon>Hyellaceae</taxon>
        <taxon>Hyella</taxon>
    </lineage>
</organism>
<accession>A0A563VTQ0</accession>
<dbReference type="GO" id="GO:0016020">
    <property type="term" value="C:membrane"/>
    <property type="evidence" value="ECO:0007669"/>
    <property type="project" value="InterPro"/>
</dbReference>